<accession>A0A847S6Q4</accession>
<feature type="compositionally biased region" description="Basic and acidic residues" evidence="5">
    <location>
        <begin position="1"/>
        <end position="18"/>
    </location>
</feature>
<feature type="transmembrane region" description="Helical" evidence="6">
    <location>
        <begin position="36"/>
        <end position="54"/>
    </location>
</feature>
<feature type="region of interest" description="Disordered" evidence="5">
    <location>
        <begin position="1"/>
        <end position="24"/>
    </location>
</feature>
<evidence type="ECO:0000256" key="6">
    <source>
        <dbReference type="SAM" id="Phobius"/>
    </source>
</evidence>
<dbReference type="RefSeq" id="WP_168877220.1">
    <property type="nucleotide sequence ID" value="NZ_JABAIM010000002.1"/>
</dbReference>
<dbReference type="EMBL" id="JABAIM010000002">
    <property type="protein sequence ID" value="NLR75564.1"/>
    <property type="molecule type" value="Genomic_DNA"/>
</dbReference>
<keyword evidence="2 6" id="KW-0812">Transmembrane</keyword>
<protein>
    <submittedName>
        <fullName evidence="7">Zinc metallopeptidase</fullName>
    </submittedName>
</protein>
<evidence type="ECO:0000256" key="3">
    <source>
        <dbReference type="ARBA" id="ARBA00022989"/>
    </source>
</evidence>
<reference evidence="7 8" key="1">
    <citation type="submission" date="2020-04" db="EMBL/GenBank/DDBJ databases">
        <title>Draft genome of Leeia sp. IMCC25680.</title>
        <authorList>
            <person name="Song J."/>
            <person name="Cho J.-C."/>
        </authorList>
    </citation>
    <scope>NUCLEOTIDE SEQUENCE [LARGE SCALE GENOMIC DNA]</scope>
    <source>
        <strain evidence="7 8">IMCC25680</strain>
    </source>
</reference>
<dbReference type="PANTHER" id="PTHR30168:SF0">
    <property type="entry name" value="INNER MEMBRANE PROTEIN"/>
    <property type="match status" value="1"/>
</dbReference>
<name>A0A847S6Q4_9NEIS</name>
<dbReference type="PANTHER" id="PTHR30168">
    <property type="entry name" value="PUTATIVE MEMBRANE PROTEIN YPFJ"/>
    <property type="match status" value="1"/>
</dbReference>
<evidence type="ECO:0000313" key="7">
    <source>
        <dbReference type="EMBL" id="NLR75564.1"/>
    </source>
</evidence>
<feature type="region of interest" description="Disordered" evidence="5">
    <location>
        <begin position="69"/>
        <end position="90"/>
    </location>
</feature>
<dbReference type="Pfam" id="PF04228">
    <property type="entry name" value="Zn_peptidase"/>
    <property type="match status" value="1"/>
</dbReference>
<evidence type="ECO:0000256" key="1">
    <source>
        <dbReference type="ARBA" id="ARBA00004167"/>
    </source>
</evidence>
<organism evidence="7 8">
    <name type="scientific">Leeia aquatica</name>
    <dbReference type="NCBI Taxonomy" id="2725557"/>
    <lineage>
        <taxon>Bacteria</taxon>
        <taxon>Pseudomonadati</taxon>
        <taxon>Pseudomonadota</taxon>
        <taxon>Betaproteobacteria</taxon>
        <taxon>Neisseriales</taxon>
        <taxon>Leeiaceae</taxon>
        <taxon>Leeia</taxon>
    </lineage>
</organism>
<sequence>MRWDDLRRSDNVEDRRGDSSWGGGGSGGGFSGFGGFRLSGTGLIILVVVSLILGKNPLTLLNMLNGHGSGSRYSQQQQQRPAAPPPQSDRSAQFVRAILGNTEDFWGKWFQQRGQTYPQPHLVLFRGSVQSACGRASSAVGPFYCSGDQKVFIDLSFFDELHQRFGAPGDFAQAYVIAHEVGHHVQNVIGVTRQVVQQGEGLSERERNALSVRQELQADCFAGVWGHYAQQQGLLDGGDLGEALTAANAIGDDTLQQEAQGHVTPDAFTHGTAKQRKRWFSIGFERGDPERCDTFSATRL</sequence>
<dbReference type="AlphaFoldDB" id="A0A847S6Q4"/>
<evidence type="ECO:0000313" key="8">
    <source>
        <dbReference type="Proteomes" id="UP000587991"/>
    </source>
</evidence>
<keyword evidence="3 6" id="KW-1133">Transmembrane helix</keyword>
<dbReference type="SUPFAM" id="SSF55486">
    <property type="entry name" value="Metalloproteases ('zincins'), catalytic domain"/>
    <property type="match status" value="1"/>
</dbReference>
<keyword evidence="8" id="KW-1185">Reference proteome</keyword>
<comment type="subcellular location">
    <subcellularLocation>
        <location evidence="1">Membrane</location>
        <topology evidence="1">Single-pass membrane protein</topology>
    </subcellularLocation>
</comment>
<feature type="compositionally biased region" description="Low complexity" evidence="5">
    <location>
        <begin position="71"/>
        <end position="81"/>
    </location>
</feature>
<evidence type="ECO:0000256" key="2">
    <source>
        <dbReference type="ARBA" id="ARBA00022692"/>
    </source>
</evidence>
<proteinExistence type="predicted"/>
<comment type="caution">
    <text evidence="7">The sequence shown here is derived from an EMBL/GenBank/DDBJ whole genome shotgun (WGS) entry which is preliminary data.</text>
</comment>
<gene>
    <name evidence="7" type="ORF">HF682_10370</name>
</gene>
<evidence type="ECO:0000256" key="4">
    <source>
        <dbReference type="ARBA" id="ARBA00023136"/>
    </source>
</evidence>
<keyword evidence="4 6" id="KW-0472">Membrane</keyword>
<dbReference type="InterPro" id="IPR007343">
    <property type="entry name" value="Uncharacterised_pept_Zn_put"/>
</dbReference>
<dbReference type="Proteomes" id="UP000587991">
    <property type="component" value="Unassembled WGS sequence"/>
</dbReference>
<evidence type="ECO:0000256" key="5">
    <source>
        <dbReference type="SAM" id="MobiDB-lite"/>
    </source>
</evidence>
<dbReference type="GO" id="GO:0016020">
    <property type="term" value="C:membrane"/>
    <property type="evidence" value="ECO:0007669"/>
    <property type="project" value="UniProtKB-SubCell"/>
</dbReference>